<keyword evidence="11" id="KW-1185">Reference proteome</keyword>
<evidence type="ECO:0000313" key="10">
    <source>
        <dbReference type="EMBL" id="TDL16039.1"/>
    </source>
</evidence>
<dbReference type="Proteomes" id="UP000294933">
    <property type="component" value="Unassembled WGS sequence"/>
</dbReference>
<dbReference type="VEuPathDB" id="FungiDB:BD410DRAFT_731821"/>
<dbReference type="GO" id="GO:0004497">
    <property type="term" value="F:monooxygenase activity"/>
    <property type="evidence" value="ECO:0007669"/>
    <property type="project" value="UniProtKB-KW"/>
</dbReference>
<dbReference type="SUPFAM" id="SSF48264">
    <property type="entry name" value="Cytochrome P450"/>
    <property type="match status" value="1"/>
</dbReference>
<evidence type="ECO:0000256" key="7">
    <source>
        <dbReference type="ARBA" id="ARBA00023004"/>
    </source>
</evidence>
<comment type="cofactor">
    <cofactor evidence="1 9">
        <name>heme</name>
        <dbReference type="ChEBI" id="CHEBI:30413"/>
    </cofactor>
</comment>
<evidence type="ECO:0000256" key="1">
    <source>
        <dbReference type="ARBA" id="ARBA00001971"/>
    </source>
</evidence>
<dbReference type="PANTHER" id="PTHR24305">
    <property type="entry name" value="CYTOCHROME P450"/>
    <property type="match status" value="1"/>
</dbReference>
<dbReference type="InterPro" id="IPR001128">
    <property type="entry name" value="Cyt_P450"/>
</dbReference>
<evidence type="ECO:0000256" key="9">
    <source>
        <dbReference type="PIRSR" id="PIRSR602401-1"/>
    </source>
</evidence>
<evidence type="ECO:0000256" key="3">
    <source>
        <dbReference type="ARBA" id="ARBA00010617"/>
    </source>
</evidence>
<gene>
    <name evidence="10" type="ORF">BD410DRAFT_731821</name>
</gene>
<dbReference type="InterPro" id="IPR002401">
    <property type="entry name" value="Cyt_P450_E_grp-I"/>
</dbReference>
<dbReference type="InterPro" id="IPR050121">
    <property type="entry name" value="Cytochrome_P450_monoxygenase"/>
</dbReference>
<evidence type="ECO:0000256" key="4">
    <source>
        <dbReference type="ARBA" id="ARBA00022617"/>
    </source>
</evidence>
<dbReference type="PANTHER" id="PTHR24305:SF166">
    <property type="entry name" value="CYTOCHROME P450 12A4, MITOCHONDRIAL-RELATED"/>
    <property type="match status" value="1"/>
</dbReference>
<dbReference type="AlphaFoldDB" id="A0A4Y7PN67"/>
<evidence type="ECO:0000256" key="8">
    <source>
        <dbReference type="ARBA" id="ARBA00023033"/>
    </source>
</evidence>
<dbReference type="STRING" id="50990.A0A4Y7PN67"/>
<feature type="binding site" description="axial binding residue" evidence="9">
    <location>
        <position position="483"/>
    </location>
    <ligand>
        <name>heme</name>
        <dbReference type="ChEBI" id="CHEBI:30413"/>
    </ligand>
    <ligandPart>
        <name>Fe</name>
        <dbReference type="ChEBI" id="CHEBI:18248"/>
    </ligandPart>
</feature>
<dbReference type="PRINTS" id="PR00463">
    <property type="entry name" value="EP450I"/>
</dbReference>
<keyword evidence="5 9" id="KW-0479">Metal-binding</keyword>
<dbReference type="EMBL" id="ML170253">
    <property type="protein sequence ID" value="TDL16039.1"/>
    <property type="molecule type" value="Genomic_DNA"/>
</dbReference>
<evidence type="ECO:0000256" key="6">
    <source>
        <dbReference type="ARBA" id="ARBA00023002"/>
    </source>
</evidence>
<dbReference type="OrthoDB" id="1470350at2759"/>
<keyword evidence="8" id="KW-0503">Monooxygenase</keyword>
<keyword evidence="7 9" id="KW-0408">Iron</keyword>
<dbReference type="InterPro" id="IPR036396">
    <property type="entry name" value="Cyt_P450_sf"/>
</dbReference>
<dbReference type="PRINTS" id="PR00385">
    <property type="entry name" value="P450"/>
</dbReference>
<dbReference type="Pfam" id="PF00067">
    <property type="entry name" value="p450"/>
    <property type="match status" value="1"/>
</dbReference>
<name>A0A4Y7PN67_9AGAM</name>
<reference evidence="10 11" key="1">
    <citation type="submission" date="2018-06" db="EMBL/GenBank/DDBJ databases">
        <title>A transcriptomic atlas of mushroom development highlights an independent origin of complex multicellularity.</title>
        <authorList>
            <consortium name="DOE Joint Genome Institute"/>
            <person name="Krizsan K."/>
            <person name="Almasi E."/>
            <person name="Merenyi Z."/>
            <person name="Sahu N."/>
            <person name="Viragh M."/>
            <person name="Koszo T."/>
            <person name="Mondo S."/>
            <person name="Kiss B."/>
            <person name="Balint B."/>
            <person name="Kues U."/>
            <person name="Barry K."/>
            <person name="Hegedus J.C."/>
            <person name="Henrissat B."/>
            <person name="Johnson J."/>
            <person name="Lipzen A."/>
            <person name="Ohm R."/>
            <person name="Nagy I."/>
            <person name="Pangilinan J."/>
            <person name="Yan J."/>
            <person name="Xiong Y."/>
            <person name="Grigoriev I.V."/>
            <person name="Hibbett D.S."/>
            <person name="Nagy L.G."/>
        </authorList>
    </citation>
    <scope>NUCLEOTIDE SEQUENCE [LARGE SCALE GENOMIC DNA]</scope>
    <source>
        <strain evidence="10 11">SZMC22713</strain>
    </source>
</reference>
<keyword evidence="6" id="KW-0560">Oxidoreductase</keyword>
<dbReference type="Gene3D" id="1.10.630.10">
    <property type="entry name" value="Cytochrome P450"/>
    <property type="match status" value="1"/>
</dbReference>
<protein>
    <submittedName>
        <fullName evidence="10">Cytochrome P450</fullName>
    </submittedName>
</protein>
<sequence length="543" mass="61237">MVELSLFFNSLLVLAVWYLWRSLRSAIIKCRVNLPGPPRAAWFAGNLKQFHDSNHGMEFLEQLASYGSAVKIHGICGDEQIHISDPRALHHILVKDQDIFEKSNMFIKINRLLFGYGLLATLGAHHKRQRKMLNPVFSAKHMRSLTPLVFNITKELCDALAKKASGADATVNMLDWMSRVSLELVGQAGMGYSFEVFDEQAQNEYAYCVRELVPTIFTLQTYLQFLPLLMKLGPPAFRRFLVQLVPSRRIQILKEITDTIDRTSTRILNSKKRALEQGDEALLKQVGEGKDIISVLLRANRQASETDTLPETELLAHMSTLIFAAHDTTSSALSRILHVLCLRPEAQQKLRDEVTLAMASQDELLYDDIMALPYLDAVCRETLRLYPPIPFLPRTANRDTVVPLMTPVKGPDGEMINEIPIAANQGVIVGIVAINKNRDVWGPDADEWRPERWIEPLPSSVYDAHVPGVYSHTLTFLAGGRACIGFKISELEMKIVIALLLERFRFSLPDDEEIIWRLGTIQTPSTRGRAGEMPFLPLKVSMV</sequence>
<organism evidence="10 11">
    <name type="scientific">Rickenella mellea</name>
    <dbReference type="NCBI Taxonomy" id="50990"/>
    <lineage>
        <taxon>Eukaryota</taxon>
        <taxon>Fungi</taxon>
        <taxon>Dikarya</taxon>
        <taxon>Basidiomycota</taxon>
        <taxon>Agaricomycotina</taxon>
        <taxon>Agaricomycetes</taxon>
        <taxon>Hymenochaetales</taxon>
        <taxon>Rickenellaceae</taxon>
        <taxon>Rickenella</taxon>
    </lineage>
</organism>
<comment type="pathway">
    <text evidence="2">Secondary metabolite biosynthesis.</text>
</comment>
<evidence type="ECO:0000256" key="5">
    <source>
        <dbReference type="ARBA" id="ARBA00022723"/>
    </source>
</evidence>
<accession>A0A4Y7PN67</accession>
<evidence type="ECO:0000313" key="11">
    <source>
        <dbReference type="Proteomes" id="UP000294933"/>
    </source>
</evidence>
<evidence type="ECO:0000256" key="2">
    <source>
        <dbReference type="ARBA" id="ARBA00005179"/>
    </source>
</evidence>
<proteinExistence type="inferred from homology"/>
<dbReference type="GO" id="GO:0016705">
    <property type="term" value="F:oxidoreductase activity, acting on paired donors, with incorporation or reduction of molecular oxygen"/>
    <property type="evidence" value="ECO:0007669"/>
    <property type="project" value="InterPro"/>
</dbReference>
<keyword evidence="4 9" id="KW-0349">Heme</keyword>
<dbReference type="GO" id="GO:0005506">
    <property type="term" value="F:iron ion binding"/>
    <property type="evidence" value="ECO:0007669"/>
    <property type="project" value="InterPro"/>
</dbReference>
<dbReference type="GO" id="GO:0020037">
    <property type="term" value="F:heme binding"/>
    <property type="evidence" value="ECO:0007669"/>
    <property type="project" value="InterPro"/>
</dbReference>
<dbReference type="CDD" id="cd11069">
    <property type="entry name" value="CYP_FUM15-like"/>
    <property type="match status" value="1"/>
</dbReference>
<comment type="similarity">
    <text evidence="3">Belongs to the cytochrome P450 family.</text>
</comment>